<protein>
    <recommendedName>
        <fullName evidence="3 10">Protein phosphatase CheZ</fullName>
        <ecNumber evidence="10">3.1.3.-</ecNumber>
    </recommendedName>
    <alternativeName>
        <fullName evidence="9 10">Chemotaxis protein CheZ</fullName>
    </alternativeName>
</protein>
<feature type="site" description="Enhances dephosphorylation of CheY-P" evidence="11">
    <location>
        <position position="206"/>
    </location>
</feature>
<evidence type="ECO:0000256" key="6">
    <source>
        <dbReference type="ARBA" id="ARBA00022779"/>
    </source>
</evidence>
<gene>
    <name evidence="13" type="ORF">AO063_18335</name>
</gene>
<dbReference type="SUPFAM" id="SSF75708">
    <property type="entry name" value="Chemotaxis phosphatase CheZ"/>
    <property type="match status" value="2"/>
</dbReference>
<dbReference type="EC" id="3.1.3.-" evidence="10"/>
<evidence type="ECO:0000256" key="3">
    <source>
        <dbReference type="ARBA" id="ARBA00018484"/>
    </source>
</evidence>
<evidence type="ECO:0000256" key="8">
    <source>
        <dbReference type="ARBA" id="ARBA00022912"/>
    </source>
</evidence>
<keyword evidence="5 10" id="KW-0145">Chemotaxis</keyword>
<dbReference type="GO" id="GO:0050920">
    <property type="term" value="P:regulation of chemotaxis"/>
    <property type="evidence" value="ECO:0007669"/>
    <property type="project" value="InterPro"/>
</dbReference>
<dbReference type="GO" id="GO:0009288">
    <property type="term" value="C:bacterial-type flagellum"/>
    <property type="evidence" value="ECO:0007669"/>
    <property type="project" value="InterPro"/>
</dbReference>
<dbReference type="AlphaFoldDB" id="A0A0W0HC73"/>
<evidence type="ECO:0000256" key="9">
    <source>
        <dbReference type="ARBA" id="ARBA00029599"/>
    </source>
</evidence>
<dbReference type="GO" id="GO:0006935">
    <property type="term" value="P:chemotaxis"/>
    <property type="evidence" value="ECO:0007669"/>
    <property type="project" value="UniProtKB-KW"/>
</dbReference>
<keyword evidence="6 10" id="KW-0283">Flagellar rotation</keyword>
<evidence type="ECO:0000256" key="4">
    <source>
        <dbReference type="ARBA" id="ARBA00022490"/>
    </source>
</evidence>
<dbReference type="GO" id="GO:0005737">
    <property type="term" value="C:cytoplasm"/>
    <property type="evidence" value="ECO:0007669"/>
    <property type="project" value="UniProtKB-SubCell"/>
</dbReference>
<comment type="similarity">
    <text evidence="2 10">Belongs to the CheZ family.</text>
</comment>
<accession>A0A0W0HC73</accession>
<reference evidence="13 14" key="1">
    <citation type="submission" date="2015-09" db="EMBL/GenBank/DDBJ databases">
        <title>Genome sequence of ICMP 11288.</title>
        <authorList>
            <person name="Visnovsky S."/>
            <person name="Lu A."/>
            <person name="Panda P."/>
            <person name="Pitman A."/>
        </authorList>
    </citation>
    <scope>NUCLEOTIDE SEQUENCE [LARGE SCALE GENOMIC DNA]</scope>
    <source>
        <strain evidence="13 14">ICMP 11288</strain>
    </source>
</reference>
<dbReference type="Gene3D" id="1.10.287.500">
    <property type="entry name" value="Helix hairpin bin"/>
    <property type="match status" value="2"/>
</dbReference>
<evidence type="ECO:0000313" key="13">
    <source>
        <dbReference type="EMBL" id="KTB58395.1"/>
    </source>
</evidence>
<dbReference type="GO" id="GO:0097588">
    <property type="term" value="P:archaeal or bacterial-type flagellum-dependent cell motility"/>
    <property type="evidence" value="ECO:0007669"/>
    <property type="project" value="UniProtKB-KW"/>
</dbReference>
<comment type="function">
    <text evidence="10">Plays an important role in bacterial chemotaxis signal transduction pathway by accelerating the dephosphorylation of phosphorylated CheY (CheY-P).</text>
</comment>
<dbReference type="PANTHER" id="PTHR43693">
    <property type="entry name" value="PROTEIN PHOSPHATASE CHEZ"/>
    <property type="match status" value="1"/>
</dbReference>
<dbReference type="Proteomes" id="UP000054197">
    <property type="component" value="Unassembled WGS sequence"/>
</dbReference>
<comment type="caution">
    <text evidence="13">The sequence shown here is derived from an EMBL/GenBank/DDBJ whole genome shotgun (WGS) entry which is preliminary data.</text>
</comment>
<evidence type="ECO:0000256" key="5">
    <source>
        <dbReference type="ARBA" id="ARBA00022500"/>
    </source>
</evidence>
<evidence type="ECO:0000313" key="14">
    <source>
        <dbReference type="Proteomes" id="UP000054197"/>
    </source>
</evidence>
<evidence type="ECO:0000256" key="12">
    <source>
        <dbReference type="SAM" id="MobiDB-lite"/>
    </source>
</evidence>
<evidence type="ECO:0000256" key="7">
    <source>
        <dbReference type="ARBA" id="ARBA00022801"/>
    </source>
</evidence>
<comment type="subunit">
    <text evidence="10">Homodimer.</text>
</comment>
<keyword evidence="4 10" id="KW-0963">Cytoplasm</keyword>
<comment type="subcellular location">
    <subcellularLocation>
        <location evidence="1 10">Cytoplasm</location>
    </subcellularLocation>
</comment>
<dbReference type="InterPro" id="IPR050992">
    <property type="entry name" value="CheZ_family_phosphatases"/>
</dbReference>
<sequence length="287" mass="31999">MEHKETSQGDFESTLKKHAHQLVDSLEKGQFGDAVQLIHELNQTRDRGLYQEVGKLTRELHSAIVNFQIDPHMPQAEEISQITDATERLSYVVRLTEAAANRTMDLVENATPLVKGMATEAQALSGRTMDLVENATPLVNGMATEAQALSVDWGRFMRREVGAEEFRELARRVDAFLSRSEQENRTVASNLNDILLAQDYQDLTGQVIKRVTQLVTEVESNLLKLVLMAGQVDRFAGIEHDRAAILSEKDPQKHLAKGEGPQIHADKREDVVSGQDDVDDLLSSLGF</sequence>
<evidence type="ECO:0000256" key="10">
    <source>
        <dbReference type="PIRNR" id="PIRNR002884"/>
    </source>
</evidence>
<keyword evidence="8 10" id="KW-0904">Protein phosphatase</keyword>
<proteinExistence type="inferred from homology"/>
<dbReference type="PANTHER" id="PTHR43693:SF1">
    <property type="entry name" value="PROTEIN PHOSPHATASE CHEZ"/>
    <property type="match status" value="1"/>
</dbReference>
<organism evidence="13 14">
    <name type="scientific">Pseudomonas fluorescens ICMP 11288</name>
    <dbReference type="NCBI Taxonomy" id="1198309"/>
    <lineage>
        <taxon>Bacteria</taxon>
        <taxon>Pseudomonadati</taxon>
        <taxon>Pseudomonadota</taxon>
        <taxon>Gammaproteobacteria</taxon>
        <taxon>Pseudomonadales</taxon>
        <taxon>Pseudomonadaceae</taxon>
        <taxon>Pseudomonas</taxon>
    </lineage>
</organism>
<evidence type="ECO:0000256" key="1">
    <source>
        <dbReference type="ARBA" id="ARBA00004496"/>
    </source>
</evidence>
<dbReference type="PIRSF" id="PIRSF002884">
    <property type="entry name" value="CheZ"/>
    <property type="match status" value="1"/>
</dbReference>
<dbReference type="GO" id="GO:0004721">
    <property type="term" value="F:phosphoprotein phosphatase activity"/>
    <property type="evidence" value="ECO:0007669"/>
    <property type="project" value="UniProtKB-KW"/>
</dbReference>
<feature type="region of interest" description="Disordered" evidence="12">
    <location>
        <begin position="252"/>
        <end position="275"/>
    </location>
</feature>
<dbReference type="EMBL" id="LKEF01000052">
    <property type="protein sequence ID" value="KTB58395.1"/>
    <property type="molecule type" value="Genomic_DNA"/>
</dbReference>
<keyword evidence="7 10" id="KW-0378">Hydrolase</keyword>
<dbReference type="RefSeq" id="WP_058422171.1">
    <property type="nucleotide sequence ID" value="NZ_LKEF01000052.1"/>
</dbReference>
<dbReference type="InterPro" id="IPR007439">
    <property type="entry name" value="Chemotax_Pase_CheZ"/>
</dbReference>
<dbReference type="Pfam" id="PF04344">
    <property type="entry name" value="CheZ"/>
    <property type="match status" value="2"/>
</dbReference>
<name>A0A0W0HC73_PSEFL</name>
<evidence type="ECO:0000256" key="11">
    <source>
        <dbReference type="PIRSR" id="PIRSR002884-1"/>
    </source>
</evidence>
<evidence type="ECO:0000256" key="2">
    <source>
        <dbReference type="ARBA" id="ARBA00005908"/>
    </source>
</evidence>